<organism evidence="3 4">
    <name type="scientific">Strigamia maritima</name>
    <name type="common">European centipede</name>
    <name type="synonym">Geophilus maritimus</name>
    <dbReference type="NCBI Taxonomy" id="126957"/>
    <lineage>
        <taxon>Eukaryota</taxon>
        <taxon>Metazoa</taxon>
        <taxon>Ecdysozoa</taxon>
        <taxon>Arthropoda</taxon>
        <taxon>Myriapoda</taxon>
        <taxon>Chilopoda</taxon>
        <taxon>Pleurostigmophora</taxon>
        <taxon>Geophilomorpha</taxon>
        <taxon>Linotaeniidae</taxon>
        <taxon>Strigamia</taxon>
    </lineage>
</organism>
<dbReference type="Pfam" id="PF06979">
    <property type="entry name" value="TMEM70"/>
    <property type="match status" value="1"/>
</dbReference>
<dbReference type="PhylomeDB" id="T1JLB4"/>
<dbReference type="HOGENOM" id="CLU_096509_0_0_1"/>
<dbReference type="eggNOG" id="KOG4478">
    <property type="taxonomic scope" value="Eukaryota"/>
</dbReference>
<evidence type="ECO:0000256" key="2">
    <source>
        <dbReference type="SAM" id="Phobius"/>
    </source>
</evidence>
<keyword evidence="4" id="KW-1185">Reference proteome</keyword>
<keyword evidence="2" id="KW-0472">Membrane</keyword>
<reference evidence="3" key="2">
    <citation type="submission" date="2015-02" db="UniProtKB">
        <authorList>
            <consortium name="EnsemblMetazoa"/>
        </authorList>
    </citation>
    <scope>IDENTIFICATION</scope>
</reference>
<dbReference type="GO" id="GO:0033615">
    <property type="term" value="P:mitochondrial proton-transporting ATP synthase complex assembly"/>
    <property type="evidence" value="ECO:0007669"/>
    <property type="project" value="TreeGrafter"/>
</dbReference>
<feature type="transmembrane region" description="Helical" evidence="2">
    <location>
        <begin position="95"/>
        <end position="122"/>
    </location>
</feature>
<name>T1JLB4_STRMM</name>
<dbReference type="EMBL" id="JH431841">
    <property type="status" value="NOT_ANNOTATED_CDS"/>
    <property type="molecule type" value="Genomic_DNA"/>
</dbReference>
<accession>T1JLB4</accession>
<dbReference type="PANTHER" id="PTHR13281:SF0">
    <property type="entry name" value="TRANSMEMBRANE PROTEIN 70, MITOCHONDRIAL"/>
    <property type="match status" value="1"/>
</dbReference>
<dbReference type="PANTHER" id="PTHR13281">
    <property type="entry name" value="TRANSMEMBRANE PROTEIN 70, MITOCHONDRIAL"/>
    <property type="match status" value="1"/>
</dbReference>
<protein>
    <recommendedName>
        <fullName evidence="5">Transmembrane protein 70 homolog, mitochondrial</fullName>
    </recommendedName>
</protein>
<evidence type="ECO:0000313" key="3">
    <source>
        <dbReference type="EnsemblMetazoa" id="SMAR014644-PA"/>
    </source>
</evidence>
<sequence length="215" mass="23953">MKWCAIVGGCKFLPLRQLMSASLLKRSVSVSVLPLQTKQKLQNVSRDSLSSRPSTVQVYEGLLTRMVKGIKIFSFSTSFLGLMCQPVLVSKSLATSSIIIGSVGGFIAVYSILTPIILHWIVRRYVVQLYFDSNTKSFTSVTLGFFNTQKKLEFSACDVSVPEVESPLTTFIVKGKPLLVDPQQFTDLSIYGHLMGYDKPIDLQLEKKQSTEENK</sequence>
<reference evidence="4" key="1">
    <citation type="submission" date="2011-05" db="EMBL/GenBank/DDBJ databases">
        <authorList>
            <person name="Richards S.R."/>
            <person name="Qu J."/>
            <person name="Jiang H."/>
            <person name="Jhangiani S.N."/>
            <person name="Agravi P."/>
            <person name="Goodspeed R."/>
            <person name="Gross S."/>
            <person name="Mandapat C."/>
            <person name="Jackson L."/>
            <person name="Mathew T."/>
            <person name="Pu L."/>
            <person name="Thornton R."/>
            <person name="Saada N."/>
            <person name="Wilczek-Boney K.B."/>
            <person name="Lee S."/>
            <person name="Kovar C."/>
            <person name="Wu Y."/>
            <person name="Scherer S.E."/>
            <person name="Worley K.C."/>
            <person name="Muzny D.M."/>
            <person name="Gibbs R."/>
        </authorList>
    </citation>
    <scope>NUCLEOTIDE SEQUENCE</scope>
    <source>
        <strain evidence="4">Brora</strain>
    </source>
</reference>
<dbReference type="STRING" id="126957.T1JLB4"/>
<dbReference type="GO" id="GO:0031966">
    <property type="term" value="C:mitochondrial membrane"/>
    <property type="evidence" value="ECO:0007669"/>
    <property type="project" value="TreeGrafter"/>
</dbReference>
<dbReference type="AlphaFoldDB" id="T1JLB4"/>
<evidence type="ECO:0008006" key="5">
    <source>
        <dbReference type="Google" id="ProtNLM"/>
    </source>
</evidence>
<comment type="similarity">
    <text evidence="1">Belongs to the TMEM70 family.</text>
</comment>
<evidence type="ECO:0000256" key="1">
    <source>
        <dbReference type="ARBA" id="ARBA00005280"/>
    </source>
</evidence>
<evidence type="ECO:0000313" key="4">
    <source>
        <dbReference type="Proteomes" id="UP000014500"/>
    </source>
</evidence>
<dbReference type="InterPro" id="IPR045325">
    <property type="entry name" value="TMEM70/TMEM186/TMEM223"/>
</dbReference>
<keyword evidence="2" id="KW-1133">Transmembrane helix</keyword>
<dbReference type="Proteomes" id="UP000014500">
    <property type="component" value="Unassembled WGS sequence"/>
</dbReference>
<proteinExistence type="inferred from homology"/>
<feature type="transmembrane region" description="Helical" evidence="2">
    <location>
        <begin position="72"/>
        <end position="89"/>
    </location>
</feature>
<dbReference type="InterPro" id="IPR009724">
    <property type="entry name" value="TMEM70"/>
</dbReference>
<keyword evidence="2" id="KW-0812">Transmembrane</keyword>
<dbReference type="OMA" id="NQATDEY"/>
<dbReference type="EnsemblMetazoa" id="SMAR014644-RA">
    <property type="protein sequence ID" value="SMAR014644-PA"/>
    <property type="gene ID" value="SMAR014644"/>
</dbReference>